<feature type="compositionally biased region" description="Low complexity" evidence="4">
    <location>
        <begin position="224"/>
        <end position="244"/>
    </location>
</feature>
<feature type="compositionally biased region" description="Basic and acidic residues" evidence="4">
    <location>
        <begin position="164"/>
        <end position="175"/>
    </location>
</feature>
<dbReference type="Proteomes" id="UP000250043">
    <property type="component" value="Unassembled WGS sequence"/>
</dbReference>
<name>A0A8E2AN76_9APHY</name>
<sequence>MPGVSRTQRAEAKYNVTLEFPHLGLHSAAASGNLGLVKYALDHGQPINSVIDGVLPLHAACSGGNDLVVRLLIEKGADVNAPRLPRRYSSDRNRDNSAPIVGTSGSTPLHFACANGHTNVVLTLLLHGAHPGRPDKHGITPEVIARQNGWIACADVVRQWSHNKDKDLREREARSGVHTPAGEPLSSKDDPHAYCGASGCKECSTWKRLRGKRSIDNMLNALRPSISQTPSSSSTIPSATADSPDPSMKPLGQYTFYDTADSGTADELPPRRPSLPHAIATPESTPSRKSHHHTGSSSRRPRSAGTDTDASSIHHKVKGKISLLSIFKKNMNDSSGTPETHSGSSSALTSTSASPAASGLGVSPSLAPSSDILPGAISDMSSISSYSASKGISSMYSDSDSSSIYPPLAVDLHHKLSTERLRTRSTSNSSAGTEAVSSSVSCTGPLQQTRRPPVRPSILRPHGRSSSSSSSGQMESRRRGSAGQSSLRALRFDSSSTGGSSQMVVVDRSPSRSMSGNLLEDSPEGQTRSPRSRSHVRAESAIDEEAVQVSAETEDVFAGDEEEEEYGEPVAPQVGVPRVRSRLTSLKIENSPRRLSMVSSRSSSSALPSPSSPVSPDAVIPTVAFDCPFSINRPPTVDPESEPAPSNLLGIHGVERPRGDSVSSISTTASANPASSSGASGYITTPALTHSYLPPALISSPESHLPELSFPDSLEVDPVPQKAPILEIGAFPAHRVHRVPLDIDIHSISSHAQAEALVQRAQRSILEMHDEENQTVDVECRSGLGAGRTPLSAKLAAYGETLEIERKFKEEERRMRSLDLDERVHAAERLIATSAETALAISAKGLERKFSLEERPRRVHGPRQARPRRPHTAGGTPSSDTLGTSSSDGAVLSSRGASASQSKSRLPPDSAPAMTDHFRSASATLLPPSSSYLQPDVHPSPRRIRSRTPDPTRTDVPSLDRPALGVPLSRIATAPPEDTFQDLIPNRAMTEHERQVARANKLTKMGFQSSETWQHSASHPRGQGSSKSRFGIKTFVQSLKGKP</sequence>
<accession>A0A8E2AN76</accession>
<feature type="compositionally biased region" description="Low complexity" evidence="4">
    <location>
        <begin position="593"/>
        <end position="616"/>
    </location>
</feature>
<feature type="region of interest" description="Disordered" evidence="4">
    <location>
        <begin position="592"/>
        <end position="616"/>
    </location>
</feature>
<keyword evidence="2 3" id="KW-0040">ANK repeat</keyword>
<feature type="compositionally biased region" description="Basic residues" evidence="4">
    <location>
        <begin position="857"/>
        <end position="871"/>
    </location>
</feature>
<feature type="compositionally biased region" description="Low complexity" evidence="4">
    <location>
        <begin position="874"/>
        <end position="905"/>
    </location>
</feature>
<feature type="compositionally biased region" description="Basic residues" evidence="4">
    <location>
        <begin position="288"/>
        <end position="302"/>
    </location>
</feature>
<reference evidence="5 6" key="1">
    <citation type="submission" date="2016-07" db="EMBL/GenBank/DDBJ databases">
        <title>Draft genome of the white-rot fungus Obba rivulosa 3A-2.</title>
        <authorList>
            <consortium name="DOE Joint Genome Institute"/>
            <person name="Miettinen O."/>
            <person name="Riley R."/>
            <person name="Acob R."/>
            <person name="Barry K."/>
            <person name="Cullen D."/>
            <person name="De Vries R."/>
            <person name="Hainaut M."/>
            <person name="Hatakka A."/>
            <person name="Henrissat B."/>
            <person name="Hilden K."/>
            <person name="Kuo R."/>
            <person name="Labutti K."/>
            <person name="Lipzen A."/>
            <person name="Makela M.R."/>
            <person name="Sandor L."/>
            <person name="Spatafora J.W."/>
            <person name="Grigoriev I.V."/>
            <person name="Hibbett D.S."/>
        </authorList>
    </citation>
    <scope>NUCLEOTIDE SEQUENCE [LARGE SCALE GENOMIC DNA]</scope>
    <source>
        <strain evidence="5 6">3A-2</strain>
    </source>
</reference>
<keyword evidence="1" id="KW-0677">Repeat</keyword>
<feature type="region of interest" description="Disordered" evidence="4">
    <location>
        <begin position="420"/>
        <end position="572"/>
    </location>
</feature>
<protein>
    <recommendedName>
        <fullName evidence="7">Ankyrin</fullName>
    </recommendedName>
</protein>
<dbReference type="InterPro" id="IPR036770">
    <property type="entry name" value="Ankyrin_rpt-contain_sf"/>
</dbReference>
<feature type="region of interest" description="Disordered" evidence="4">
    <location>
        <begin position="852"/>
        <end position="963"/>
    </location>
</feature>
<feature type="compositionally biased region" description="Low complexity" evidence="4">
    <location>
        <begin position="464"/>
        <end position="474"/>
    </location>
</feature>
<evidence type="ECO:0000313" key="6">
    <source>
        <dbReference type="Proteomes" id="UP000250043"/>
    </source>
</evidence>
<feature type="region of interest" description="Disordered" evidence="4">
    <location>
        <begin position="1006"/>
        <end position="1043"/>
    </location>
</feature>
<feature type="compositionally biased region" description="Low complexity" evidence="4">
    <location>
        <begin position="663"/>
        <end position="680"/>
    </location>
</feature>
<keyword evidence="6" id="KW-1185">Reference proteome</keyword>
<dbReference type="InterPro" id="IPR002110">
    <property type="entry name" value="Ankyrin_rpt"/>
</dbReference>
<dbReference type="PANTHER" id="PTHR24189">
    <property type="entry name" value="MYOTROPHIN"/>
    <property type="match status" value="1"/>
</dbReference>
<feature type="region of interest" description="Disordered" evidence="4">
    <location>
        <begin position="651"/>
        <end position="680"/>
    </location>
</feature>
<evidence type="ECO:0000256" key="4">
    <source>
        <dbReference type="SAM" id="MobiDB-lite"/>
    </source>
</evidence>
<dbReference type="Pfam" id="PF12796">
    <property type="entry name" value="Ank_2"/>
    <property type="match status" value="1"/>
</dbReference>
<dbReference type="PROSITE" id="PS50297">
    <property type="entry name" value="ANK_REP_REGION"/>
    <property type="match status" value="2"/>
</dbReference>
<feature type="compositionally biased region" description="Polar residues" evidence="4">
    <location>
        <begin position="482"/>
        <end position="503"/>
    </location>
</feature>
<dbReference type="OrthoDB" id="194358at2759"/>
<feature type="compositionally biased region" description="Polar residues" evidence="4">
    <location>
        <begin position="332"/>
        <end position="341"/>
    </location>
</feature>
<feature type="compositionally biased region" description="Polar residues" evidence="4">
    <location>
        <begin position="1006"/>
        <end position="1028"/>
    </location>
</feature>
<gene>
    <name evidence="5" type="ORF">OBBRIDRAFT_761438</name>
</gene>
<dbReference type="PROSITE" id="PS50088">
    <property type="entry name" value="ANK_REPEAT"/>
    <property type="match status" value="2"/>
</dbReference>
<evidence type="ECO:0000256" key="1">
    <source>
        <dbReference type="ARBA" id="ARBA00022737"/>
    </source>
</evidence>
<dbReference type="SUPFAM" id="SSF48403">
    <property type="entry name" value="Ankyrin repeat"/>
    <property type="match status" value="1"/>
</dbReference>
<proteinExistence type="predicted"/>
<feature type="compositionally biased region" description="Acidic residues" evidence="4">
    <location>
        <begin position="541"/>
        <end position="567"/>
    </location>
</feature>
<dbReference type="Pfam" id="PF00023">
    <property type="entry name" value="Ank"/>
    <property type="match status" value="1"/>
</dbReference>
<feature type="compositionally biased region" description="Low complexity" evidence="4">
    <location>
        <begin position="920"/>
        <end position="931"/>
    </location>
</feature>
<feature type="repeat" description="ANK" evidence="3">
    <location>
        <begin position="104"/>
        <end position="136"/>
    </location>
</feature>
<feature type="region of interest" description="Disordered" evidence="4">
    <location>
        <begin position="223"/>
        <end position="315"/>
    </location>
</feature>
<evidence type="ECO:0000256" key="3">
    <source>
        <dbReference type="PROSITE-ProRule" id="PRU00023"/>
    </source>
</evidence>
<dbReference type="SMART" id="SM00248">
    <property type="entry name" value="ANK"/>
    <property type="match status" value="3"/>
</dbReference>
<evidence type="ECO:0000256" key="2">
    <source>
        <dbReference type="ARBA" id="ARBA00023043"/>
    </source>
</evidence>
<feature type="compositionally biased region" description="Polar residues" evidence="4">
    <location>
        <begin position="424"/>
        <end position="450"/>
    </location>
</feature>
<dbReference type="EMBL" id="KV722531">
    <property type="protein sequence ID" value="OCH86374.1"/>
    <property type="molecule type" value="Genomic_DNA"/>
</dbReference>
<dbReference type="AlphaFoldDB" id="A0A8E2AN76"/>
<feature type="repeat" description="ANK" evidence="3">
    <location>
        <begin position="52"/>
        <end position="84"/>
    </location>
</feature>
<dbReference type="PANTHER" id="PTHR24189:SF50">
    <property type="entry name" value="ANKYRIN REPEAT AND SOCS BOX PROTEIN 2"/>
    <property type="match status" value="1"/>
</dbReference>
<evidence type="ECO:0008006" key="7">
    <source>
        <dbReference type="Google" id="ProtNLM"/>
    </source>
</evidence>
<feature type="region of interest" description="Disordered" evidence="4">
    <location>
        <begin position="164"/>
        <end position="191"/>
    </location>
</feature>
<evidence type="ECO:0000313" key="5">
    <source>
        <dbReference type="EMBL" id="OCH86374.1"/>
    </source>
</evidence>
<organism evidence="5 6">
    <name type="scientific">Obba rivulosa</name>
    <dbReference type="NCBI Taxonomy" id="1052685"/>
    <lineage>
        <taxon>Eukaryota</taxon>
        <taxon>Fungi</taxon>
        <taxon>Dikarya</taxon>
        <taxon>Basidiomycota</taxon>
        <taxon>Agaricomycotina</taxon>
        <taxon>Agaricomycetes</taxon>
        <taxon>Polyporales</taxon>
        <taxon>Gelatoporiaceae</taxon>
        <taxon>Obba</taxon>
    </lineage>
</organism>
<feature type="compositionally biased region" description="Low complexity" evidence="4">
    <location>
        <begin position="342"/>
        <end position="361"/>
    </location>
</feature>
<dbReference type="Gene3D" id="1.25.40.20">
    <property type="entry name" value="Ankyrin repeat-containing domain"/>
    <property type="match status" value="1"/>
</dbReference>
<dbReference type="InterPro" id="IPR050745">
    <property type="entry name" value="Multifunctional_regulatory"/>
</dbReference>
<feature type="region of interest" description="Disordered" evidence="4">
    <location>
        <begin position="332"/>
        <end position="364"/>
    </location>
</feature>